<keyword evidence="5" id="KW-1185">Reference proteome</keyword>
<accession>A0A1H8FBE9</accession>
<evidence type="ECO:0000256" key="3">
    <source>
        <dbReference type="SAM" id="Phobius"/>
    </source>
</evidence>
<protein>
    <submittedName>
        <fullName evidence="4">Uncharacterized conserved protein YlxW, UPF0749 family</fullName>
    </submittedName>
</protein>
<dbReference type="PANTHER" id="PTHR37313">
    <property type="entry name" value="UPF0749 PROTEIN RV1825"/>
    <property type="match status" value="1"/>
</dbReference>
<evidence type="ECO:0000313" key="5">
    <source>
        <dbReference type="Proteomes" id="UP000198553"/>
    </source>
</evidence>
<dbReference type="STRING" id="930146.SAMN05192533_1114"/>
<gene>
    <name evidence="4" type="ORF">SAMN05192533_1114</name>
</gene>
<dbReference type="Gene3D" id="3.30.70.1880">
    <property type="entry name" value="Protein of unknown function DUF881"/>
    <property type="match status" value="1"/>
</dbReference>
<dbReference type="InterPro" id="IPR010273">
    <property type="entry name" value="DUF881"/>
</dbReference>
<dbReference type="Pfam" id="PF05949">
    <property type="entry name" value="DUF881"/>
    <property type="match status" value="1"/>
</dbReference>
<dbReference type="EMBL" id="FOBW01000011">
    <property type="protein sequence ID" value="SEN28896.1"/>
    <property type="molecule type" value="Genomic_DNA"/>
</dbReference>
<organism evidence="4 5">
    <name type="scientific">Mesobacillus persicus</name>
    <dbReference type="NCBI Taxonomy" id="930146"/>
    <lineage>
        <taxon>Bacteria</taxon>
        <taxon>Bacillati</taxon>
        <taxon>Bacillota</taxon>
        <taxon>Bacilli</taxon>
        <taxon>Bacillales</taxon>
        <taxon>Bacillaceae</taxon>
        <taxon>Mesobacillus</taxon>
    </lineage>
</organism>
<feature type="coiled-coil region" evidence="2">
    <location>
        <begin position="52"/>
        <end position="91"/>
    </location>
</feature>
<keyword evidence="2" id="KW-0175">Coiled coil</keyword>
<evidence type="ECO:0000256" key="2">
    <source>
        <dbReference type="SAM" id="Coils"/>
    </source>
</evidence>
<proteinExistence type="inferred from homology"/>
<sequence length="243" mass="27679">MGRPKNVYFTVTASIIGLMVAIQFQTVSEPEVRDTRDTWELRNDLMGEKELQSELLHEIRTIEDKLTKYENEREQSKEQLLKETLEELKGEAGLTEVTGPGIILTLQPIVNELGQEVPMSRVSPSLLQRLINELNMYGAIHLSVDEQRVINTTVIRDIGTVTKIDGHSLNRLPIQIKVITKNAEEADKLYKRMEISTVVEDFFIDNLRVVLEKPEEDIMIPGYQDTIRIRYMEPVETGVGGDG</sequence>
<dbReference type="AlphaFoldDB" id="A0A1H8FBE9"/>
<comment type="similarity">
    <text evidence="1">Belongs to the UPF0749 family.</text>
</comment>
<evidence type="ECO:0000313" key="4">
    <source>
        <dbReference type="EMBL" id="SEN28896.1"/>
    </source>
</evidence>
<name>A0A1H8FBE9_9BACI</name>
<dbReference type="OrthoDB" id="2439649at2"/>
<feature type="transmembrane region" description="Helical" evidence="3">
    <location>
        <begin position="7"/>
        <end position="24"/>
    </location>
</feature>
<dbReference type="PANTHER" id="PTHR37313:SF2">
    <property type="entry name" value="UPF0749 PROTEIN YLXX"/>
    <property type="match status" value="1"/>
</dbReference>
<keyword evidence="3" id="KW-0812">Transmembrane</keyword>
<evidence type="ECO:0000256" key="1">
    <source>
        <dbReference type="ARBA" id="ARBA00009108"/>
    </source>
</evidence>
<keyword evidence="3" id="KW-1133">Transmembrane helix</keyword>
<reference evidence="5" key="1">
    <citation type="submission" date="2016-10" db="EMBL/GenBank/DDBJ databases">
        <authorList>
            <person name="Varghese N."/>
            <person name="Submissions S."/>
        </authorList>
    </citation>
    <scope>NUCLEOTIDE SEQUENCE [LARGE SCALE GENOMIC DNA]</scope>
    <source>
        <strain evidence="5">B48,IBRC-M 10115,DSM 25386,CECT 8001</strain>
    </source>
</reference>
<dbReference type="Proteomes" id="UP000198553">
    <property type="component" value="Unassembled WGS sequence"/>
</dbReference>
<dbReference type="RefSeq" id="WP_090747455.1">
    <property type="nucleotide sequence ID" value="NZ_FOBW01000011.1"/>
</dbReference>
<keyword evidence="3" id="KW-0472">Membrane</keyword>